<proteinExistence type="inferred from homology"/>
<dbReference type="AlphaFoldDB" id="A0A2S6G6F5"/>
<dbReference type="NCBIfam" id="TIGR02433">
    <property type="entry name" value="lysidine_TilS_C"/>
    <property type="match status" value="1"/>
</dbReference>
<dbReference type="RefSeq" id="WP_104416174.1">
    <property type="nucleotide sequence ID" value="NZ_PTIT01000011.1"/>
</dbReference>
<evidence type="ECO:0000259" key="9">
    <source>
        <dbReference type="SMART" id="SM00977"/>
    </source>
</evidence>
<dbReference type="GO" id="GO:0005524">
    <property type="term" value="F:ATP binding"/>
    <property type="evidence" value="ECO:0007669"/>
    <property type="project" value="UniProtKB-UniRule"/>
</dbReference>
<evidence type="ECO:0000256" key="2">
    <source>
        <dbReference type="ARBA" id="ARBA00022490"/>
    </source>
</evidence>
<dbReference type="InterPro" id="IPR014729">
    <property type="entry name" value="Rossmann-like_a/b/a_fold"/>
</dbReference>
<keyword evidence="3 8" id="KW-0436">Ligase</keyword>
<evidence type="ECO:0000256" key="3">
    <source>
        <dbReference type="ARBA" id="ARBA00022598"/>
    </source>
</evidence>
<name>A0A2S6G6F5_9GAMM</name>
<dbReference type="Pfam" id="PF01171">
    <property type="entry name" value="ATP_bind_3"/>
    <property type="match status" value="1"/>
</dbReference>
<keyword evidence="5 8" id="KW-0547">Nucleotide-binding</keyword>
<dbReference type="EMBL" id="PTIU01000011">
    <property type="protein sequence ID" value="PPK54719.1"/>
    <property type="molecule type" value="Genomic_DNA"/>
</dbReference>
<comment type="catalytic activity">
    <reaction evidence="7 8">
        <text>cytidine(34) in tRNA(Ile2) + L-lysine + ATP = lysidine(34) in tRNA(Ile2) + AMP + diphosphate + H(+)</text>
        <dbReference type="Rhea" id="RHEA:43744"/>
        <dbReference type="Rhea" id="RHEA-COMP:10625"/>
        <dbReference type="Rhea" id="RHEA-COMP:10670"/>
        <dbReference type="ChEBI" id="CHEBI:15378"/>
        <dbReference type="ChEBI" id="CHEBI:30616"/>
        <dbReference type="ChEBI" id="CHEBI:32551"/>
        <dbReference type="ChEBI" id="CHEBI:33019"/>
        <dbReference type="ChEBI" id="CHEBI:82748"/>
        <dbReference type="ChEBI" id="CHEBI:83665"/>
        <dbReference type="ChEBI" id="CHEBI:456215"/>
        <dbReference type="EC" id="6.3.4.19"/>
    </reaction>
</comment>
<dbReference type="EMBL" id="PTIT01000011">
    <property type="protein sequence ID" value="PPK51559.1"/>
    <property type="molecule type" value="Genomic_DNA"/>
</dbReference>
<dbReference type="PANTHER" id="PTHR43033">
    <property type="entry name" value="TRNA(ILE)-LYSIDINE SYNTHASE-RELATED"/>
    <property type="match status" value="1"/>
</dbReference>
<dbReference type="SMART" id="SM00977">
    <property type="entry name" value="TilS_C"/>
    <property type="match status" value="1"/>
</dbReference>
<evidence type="ECO:0000256" key="6">
    <source>
        <dbReference type="ARBA" id="ARBA00022840"/>
    </source>
</evidence>
<dbReference type="GO" id="GO:0005737">
    <property type="term" value="C:cytoplasm"/>
    <property type="evidence" value="ECO:0007669"/>
    <property type="project" value="UniProtKB-SubCell"/>
</dbReference>
<dbReference type="Gene3D" id="1.20.59.20">
    <property type="match status" value="1"/>
</dbReference>
<dbReference type="InterPro" id="IPR012796">
    <property type="entry name" value="Lysidine-tRNA-synth_C"/>
</dbReference>
<dbReference type="InterPro" id="IPR012094">
    <property type="entry name" value="tRNA_Ile_lys_synt"/>
</dbReference>
<comment type="function">
    <text evidence="8">Ligates lysine onto the cytidine present at position 34 of the AUA codon-specific tRNA(Ile) that contains the anticodon CAU, in an ATP-dependent manner. Cytidine is converted to lysidine, thus changing the amino acid specificity of the tRNA from methionine to isoleucine.</text>
</comment>
<accession>A0A2S6G6F5</accession>
<dbReference type="Pfam" id="PF09179">
    <property type="entry name" value="TilS"/>
    <property type="match status" value="1"/>
</dbReference>
<dbReference type="CDD" id="cd01992">
    <property type="entry name" value="TilS_N"/>
    <property type="match status" value="1"/>
</dbReference>
<evidence type="ECO:0000313" key="13">
    <source>
        <dbReference type="Proteomes" id="UP000239648"/>
    </source>
</evidence>
<dbReference type="EC" id="6.3.4.19" evidence="8"/>
<dbReference type="Pfam" id="PF11734">
    <property type="entry name" value="TilS_C"/>
    <property type="match status" value="1"/>
</dbReference>
<evidence type="ECO:0000256" key="1">
    <source>
        <dbReference type="ARBA" id="ARBA00004496"/>
    </source>
</evidence>
<sequence>MKTGGNAAPDIDWPDDLLGPVRSLPEYQTLRVAFSGGLDSLLLLRAVAACHPDVIAVHVNHQLQPNHEETEDFCRAVCATLSIPIVVERVTVAVGRDAETGVEEAARHARYEVFHRLQGRGDLLLMAHHGDDQVETVLFRLLRGSGIRGLAGMPKNRALGAGQLLRPWLGISRDRLQEVARQNQLCWQEDPSNASQEYDRNYLRHSILPGLKQRWPGLLQRVASSARACAESDQLNRRLAELQWQQCAEDGVRLNLDAFRTLGRLERRNLLRWWIHARGYAVPGLSCWDQVVSELVEAADDRAPEIRGDGFCIRRYRSRLYLVPERELPQTSRVLVPGQPLQWGDWQLSLVPGSVTSSSGVPTIRVSTRRGGERVRPNAGGPSRALKTWLQEQGVPPWERAALPLVFEVSRSSEELIAIGNLWCSDRYSGSAPAAGWRLIVARDFD</sequence>
<evidence type="ECO:0000313" key="12">
    <source>
        <dbReference type="Proteomes" id="UP000239446"/>
    </source>
</evidence>
<dbReference type="SUPFAM" id="SSF56037">
    <property type="entry name" value="PheT/TilS domain"/>
    <property type="match status" value="1"/>
</dbReference>
<keyword evidence="4 8" id="KW-0819">tRNA processing</keyword>
<dbReference type="GO" id="GO:0006400">
    <property type="term" value="P:tRNA modification"/>
    <property type="evidence" value="ECO:0007669"/>
    <property type="project" value="UniProtKB-UniRule"/>
</dbReference>
<reference evidence="10 13" key="1">
    <citation type="submission" date="2018-02" db="EMBL/GenBank/DDBJ databases">
        <title>Deep subsurface shale carbon reservoir microbial communities from Ohio and West Virginia, USA.</title>
        <authorList>
            <person name="Wrighton K."/>
        </authorList>
    </citation>
    <scope>NUCLEOTIDE SEQUENCE [LARGE SCALE GENOMIC DNA]</scope>
    <source>
        <strain evidence="10 13">UTICA-S1B6</strain>
    </source>
</reference>
<dbReference type="InterPro" id="IPR015262">
    <property type="entry name" value="tRNA_Ile_lys_synt_subst-bd"/>
</dbReference>
<keyword evidence="13" id="KW-1185">Reference proteome</keyword>
<gene>
    <name evidence="8" type="primary">tilS</name>
    <name evidence="11" type="ORF">B0H24_101175</name>
    <name evidence="10" type="ORF">BY455_11175</name>
</gene>
<evidence type="ECO:0000256" key="7">
    <source>
        <dbReference type="ARBA" id="ARBA00048539"/>
    </source>
</evidence>
<comment type="subcellular location">
    <subcellularLocation>
        <location evidence="1 8">Cytoplasm</location>
    </subcellularLocation>
</comment>
<feature type="domain" description="Lysidine-tRNA(Ile) synthetase C-terminal" evidence="9">
    <location>
        <begin position="364"/>
        <end position="441"/>
    </location>
</feature>
<feature type="binding site" evidence="8">
    <location>
        <begin position="35"/>
        <end position="40"/>
    </location>
    <ligand>
        <name>ATP</name>
        <dbReference type="ChEBI" id="CHEBI:30616"/>
    </ligand>
</feature>
<comment type="similarity">
    <text evidence="8">Belongs to the tRNA(Ile)-lysidine synthase family.</text>
</comment>
<evidence type="ECO:0000256" key="4">
    <source>
        <dbReference type="ARBA" id="ARBA00022694"/>
    </source>
</evidence>
<dbReference type="HAMAP" id="MF_01161">
    <property type="entry name" value="tRNA_Ile_lys_synt"/>
    <property type="match status" value="1"/>
</dbReference>
<comment type="domain">
    <text evidence="8">The N-terminal region contains the highly conserved SGGXDS motif, predicted to be a P-loop motif involved in ATP binding.</text>
</comment>
<dbReference type="SUPFAM" id="SSF82829">
    <property type="entry name" value="MesJ substrate recognition domain-like"/>
    <property type="match status" value="1"/>
</dbReference>
<evidence type="ECO:0000313" key="11">
    <source>
        <dbReference type="EMBL" id="PPK54719.1"/>
    </source>
</evidence>
<dbReference type="GO" id="GO:0032267">
    <property type="term" value="F:tRNA(Ile)-lysidine synthase activity"/>
    <property type="evidence" value="ECO:0007669"/>
    <property type="project" value="UniProtKB-EC"/>
</dbReference>
<evidence type="ECO:0000313" key="10">
    <source>
        <dbReference type="EMBL" id="PPK51559.1"/>
    </source>
</evidence>
<evidence type="ECO:0000256" key="5">
    <source>
        <dbReference type="ARBA" id="ARBA00022741"/>
    </source>
</evidence>
<protein>
    <recommendedName>
        <fullName evidence="8">tRNA(Ile)-lysidine synthase</fullName>
        <ecNumber evidence="8">6.3.4.19</ecNumber>
    </recommendedName>
    <alternativeName>
        <fullName evidence="8">tRNA(Ile)-2-lysyl-cytidine synthase</fullName>
    </alternativeName>
    <alternativeName>
        <fullName evidence="8">tRNA(Ile)-lysidine synthetase</fullName>
    </alternativeName>
</protein>
<reference evidence="11 12" key="2">
    <citation type="submission" date="2018-02" db="EMBL/GenBank/DDBJ databases">
        <title>Subsurface microbial communities from deep shales in Ohio and West Virginia, USA.</title>
        <authorList>
            <person name="Wrighton K."/>
        </authorList>
    </citation>
    <scope>NUCLEOTIDE SEQUENCE [LARGE SCALE GENOMIC DNA]</scope>
    <source>
        <strain evidence="11 12">UTICA-S1B9</strain>
    </source>
</reference>
<dbReference type="InterPro" id="IPR012795">
    <property type="entry name" value="tRNA_Ile_lys_synt_N"/>
</dbReference>
<comment type="caution">
    <text evidence="11">The sequence shown here is derived from an EMBL/GenBank/DDBJ whole genome shotgun (WGS) entry which is preliminary data.</text>
</comment>
<dbReference type="PANTHER" id="PTHR43033:SF1">
    <property type="entry name" value="TRNA(ILE)-LYSIDINE SYNTHASE-RELATED"/>
    <property type="match status" value="1"/>
</dbReference>
<keyword evidence="2 8" id="KW-0963">Cytoplasm</keyword>
<dbReference type="NCBIfam" id="TIGR02432">
    <property type="entry name" value="lysidine_TilS_N"/>
    <property type="match status" value="1"/>
</dbReference>
<dbReference type="SUPFAM" id="SSF52402">
    <property type="entry name" value="Adenine nucleotide alpha hydrolases-like"/>
    <property type="match status" value="1"/>
</dbReference>
<dbReference type="OrthoDB" id="9807403at2"/>
<organism evidence="11 12">
    <name type="scientific">Marinobacter persicus</name>
    <dbReference type="NCBI Taxonomy" id="930118"/>
    <lineage>
        <taxon>Bacteria</taxon>
        <taxon>Pseudomonadati</taxon>
        <taxon>Pseudomonadota</taxon>
        <taxon>Gammaproteobacteria</taxon>
        <taxon>Pseudomonadales</taxon>
        <taxon>Marinobacteraceae</taxon>
        <taxon>Marinobacter</taxon>
    </lineage>
</organism>
<evidence type="ECO:0000256" key="8">
    <source>
        <dbReference type="HAMAP-Rule" id="MF_01161"/>
    </source>
</evidence>
<keyword evidence="6 8" id="KW-0067">ATP-binding</keyword>
<dbReference type="Proteomes" id="UP000239648">
    <property type="component" value="Unassembled WGS sequence"/>
</dbReference>
<dbReference type="Gene3D" id="3.40.50.620">
    <property type="entry name" value="HUPs"/>
    <property type="match status" value="1"/>
</dbReference>
<dbReference type="Proteomes" id="UP000239446">
    <property type="component" value="Unassembled WGS sequence"/>
</dbReference>
<dbReference type="InterPro" id="IPR011063">
    <property type="entry name" value="TilS/TtcA_N"/>
</dbReference>